<dbReference type="KEGG" id="rsx:RhiXN_01444"/>
<dbReference type="AlphaFoldDB" id="A0A8H8T2G3"/>
<accession>A0A8H8T2G3</accession>
<sequence>MATSGVQIPQVPRVEPINPTRGPRSVCNNPRHINPDRAVLSYYVFWTHQCSSATAHNIDLHDRRAYRDMNMPRSFSPSPSPPSDQNEFSKTRGKPTLTPRRPKSHRNAGDIQVSPAYAKGRKPSLPLLVLQHAQPTNTLSRAQRRPPTDTHMS</sequence>
<dbReference type="RefSeq" id="XP_043187086.1">
    <property type="nucleotide sequence ID" value="XM_043321263.1"/>
</dbReference>
<feature type="region of interest" description="Disordered" evidence="1">
    <location>
        <begin position="1"/>
        <end position="32"/>
    </location>
</feature>
<protein>
    <submittedName>
        <fullName evidence="2">Clampless1 Clp1 protein</fullName>
    </submittedName>
</protein>
<organism evidence="2 3">
    <name type="scientific">Rhizoctonia solani</name>
    <dbReference type="NCBI Taxonomy" id="456999"/>
    <lineage>
        <taxon>Eukaryota</taxon>
        <taxon>Fungi</taxon>
        <taxon>Dikarya</taxon>
        <taxon>Basidiomycota</taxon>
        <taxon>Agaricomycotina</taxon>
        <taxon>Agaricomycetes</taxon>
        <taxon>Cantharellales</taxon>
        <taxon>Ceratobasidiaceae</taxon>
        <taxon>Rhizoctonia</taxon>
    </lineage>
</organism>
<evidence type="ECO:0000313" key="2">
    <source>
        <dbReference type="EMBL" id="QRW26849.1"/>
    </source>
</evidence>
<evidence type="ECO:0000313" key="3">
    <source>
        <dbReference type="Proteomes" id="UP000650533"/>
    </source>
</evidence>
<proteinExistence type="predicted"/>
<name>A0A8H8T2G3_9AGAM</name>
<dbReference type="Proteomes" id="UP000650533">
    <property type="component" value="Chromosome 16"/>
</dbReference>
<dbReference type="GeneID" id="67023726"/>
<gene>
    <name evidence="2" type="ORF">RhiXN_01444</name>
</gene>
<feature type="region of interest" description="Disordered" evidence="1">
    <location>
        <begin position="68"/>
        <end position="153"/>
    </location>
</feature>
<reference evidence="2" key="1">
    <citation type="submission" date="2020-05" db="EMBL/GenBank/DDBJ databases">
        <title>Evolutionary and genomic comparisons of hybrid uninucleate and nonhybrid Rhizoctonia fungi.</title>
        <authorList>
            <person name="Li C."/>
            <person name="Chen X."/>
        </authorList>
    </citation>
    <scope>NUCLEOTIDE SEQUENCE</scope>
    <source>
        <strain evidence="2">AG-1 IA</strain>
    </source>
</reference>
<evidence type="ECO:0000256" key="1">
    <source>
        <dbReference type="SAM" id="MobiDB-lite"/>
    </source>
</evidence>
<dbReference type="EMBL" id="CP059673">
    <property type="protein sequence ID" value="QRW26849.1"/>
    <property type="molecule type" value="Genomic_DNA"/>
</dbReference>